<dbReference type="GO" id="GO:0016787">
    <property type="term" value="F:hydrolase activity"/>
    <property type="evidence" value="ECO:0007669"/>
    <property type="project" value="UniProtKB-KW"/>
</dbReference>
<reference evidence="4 5" key="1">
    <citation type="submission" date="2016-11" db="EMBL/GenBank/DDBJ databases">
        <authorList>
            <person name="Jaros S."/>
            <person name="Januszkiewicz K."/>
            <person name="Wedrychowicz H."/>
        </authorList>
    </citation>
    <scope>NUCLEOTIDE SEQUENCE [LARGE SCALE GENOMIC DNA]</scope>
    <source>
        <strain evidence="4 5">DSM 8605</strain>
    </source>
</reference>
<dbReference type="Pfam" id="PF00293">
    <property type="entry name" value="NUDIX"/>
    <property type="match status" value="1"/>
</dbReference>
<evidence type="ECO:0000313" key="5">
    <source>
        <dbReference type="Proteomes" id="UP000184447"/>
    </source>
</evidence>
<dbReference type="SUPFAM" id="SSF55811">
    <property type="entry name" value="Nudix"/>
    <property type="match status" value="1"/>
</dbReference>
<dbReference type="InterPro" id="IPR020084">
    <property type="entry name" value="NUDIX_hydrolase_CS"/>
</dbReference>
<dbReference type="PANTHER" id="PTHR43046">
    <property type="entry name" value="GDP-MANNOSE MANNOSYL HYDROLASE"/>
    <property type="match status" value="1"/>
</dbReference>
<evidence type="ECO:0000259" key="3">
    <source>
        <dbReference type="PROSITE" id="PS51462"/>
    </source>
</evidence>
<dbReference type="RefSeq" id="WP_073338628.1">
    <property type="nucleotide sequence ID" value="NZ_FQXM01000012.1"/>
</dbReference>
<proteinExistence type="predicted"/>
<dbReference type="Gene3D" id="3.90.79.10">
    <property type="entry name" value="Nucleoside Triphosphate Pyrophosphohydrolase"/>
    <property type="match status" value="1"/>
</dbReference>
<dbReference type="PROSITE" id="PS51462">
    <property type="entry name" value="NUDIX"/>
    <property type="match status" value="1"/>
</dbReference>
<name>A0A1M5VMH9_9CLOT</name>
<evidence type="ECO:0000313" key="4">
    <source>
        <dbReference type="EMBL" id="SHH76451.1"/>
    </source>
</evidence>
<dbReference type="InterPro" id="IPR000086">
    <property type="entry name" value="NUDIX_hydrolase_dom"/>
</dbReference>
<dbReference type="PANTHER" id="PTHR43046:SF2">
    <property type="entry name" value="8-OXO-DGTP DIPHOSPHATASE-RELATED"/>
    <property type="match status" value="1"/>
</dbReference>
<gene>
    <name evidence="4" type="ORF">SAMN02745207_02362</name>
</gene>
<dbReference type="EMBL" id="FQXM01000012">
    <property type="protein sequence ID" value="SHH76451.1"/>
    <property type="molecule type" value="Genomic_DNA"/>
</dbReference>
<dbReference type="AlphaFoldDB" id="A0A1M5VMH9"/>
<feature type="domain" description="Nudix hydrolase" evidence="3">
    <location>
        <begin position="24"/>
        <end position="154"/>
    </location>
</feature>
<comment type="cofactor">
    <cofactor evidence="1">
        <name>Mg(2+)</name>
        <dbReference type="ChEBI" id="CHEBI:18420"/>
    </cofactor>
</comment>
<evidence type="ECO:0000256" key="2">
    <source>
        <dbReference type="ARBA" id="ARBA00022801"/>
    </source>
</evidence>
<keyword evidence="2" id="KW-0378">Hydrolase</keyword>
<accession>A0A1M5VMH9</accession>
<dbReference type="InterPro" id="IPR015797">
    <property type="entry name" value="NUDIX_hydrolase-like_dom_sf"/>
</dbReference>
<protein>
    <submittedName>
        <fullName evidence="4">ADP-ribose pyrophosphatase YjhB, NUDIX family</fullName>
    </submittedName>
</protein>
<organism evidence="4 5">
    <name type="scientific">Clostridium grantii DSM 8605</name>
    <dbReference type="NCBI Taxonomy" id="1121316"/>
    <lineage>
        <taxon>Bacteria</taxon>
        <taxon>Bacillati</taxon>
        <taxon>Bacillota</taxon>
        <taxon>Clostridia</taxon>
        <taxon>Eubacteriales</taxon>
        <taxon>Clostridiaceae</taxon>
        <taxon>Clostridium</taxon>
    </lineage>
</organism>
<sequence>MELITEIYHGTIGIENSKENIKYEIRKAARAVLINENNKIAVLHVAKDNYYKLPGGGVEGNESIYETLSREVYEEVGSDIEVIDEIGIIFEYRDSFEQLQISYNYLCKTKGELIETEFTQSEIDHKFTLKWMSFDEAVKEIESYNGNKYVAKFISLRDLYILKETEKFLK</sequence>
<keyword evidence="5" id="KW-1185">Reference proteome</keyword>
<dbReference type="PROSITE" id="PS00893">
    <property type="entry name" value="NUDIX_BOX"/>
    <property type="match status" value="1"/>
</dbReference>
<dbReference type="OrthoDB" id="511483at2"/>
<evidence type="ECO:0000256" key="1">
    <source>
        <dbReference type="ARBA" id="ARBA00001946"/>
    </source>
</evidence>
<dbReference type="Proteomes" id="UP000184447">
    <property type="component" value="Unassembled WGS sequence"/>
</dbReference>
<dbReference type="STRING" id="1121316.SAMN02745207_02362"/>